<dbReference type="Proteomes" id="UP001305414">
    <property type="component" value="Unassembled WGS sequence"/>
</dbReference>
<organism evidence="1 2">
    <name type="scientific">Xylaria bambusicola</name>
    <dbReference type="NCBI Taxonomy" id="326684"/>
    <lineage>
        <taxon>Eukaryota</taxon>
        <taxon>Fungi</taxon>
        <taxon>Dikarya</taxon>
        <taxon>Ascomycota</taxon>
        <taxon>Pezizomycotina</taxon>
        <taxon>Sordariomycetes</taxon>
        <taxon>Xylariomycetidae</taxon>
        <taxon>Xylariales</taxon>
        <taxon>Xylariaceae</taxon>
        <taxon>Xylaria</taxon>
    </lineage>
</organism>
<evidence type="ECO:0000313" key="1">
    <source>
        <dbReference type="EMBL" id="KAK5633691.1"/>
    </source>
</evidence>
<keyword evidence="2" id="KW-1185">Reference proteome</keyword>
<reference evidence="1 2" key="1">
    <citation type="submission" date="2023-10" db="EMBL/GenBank/DDBJ databases">
        <title>Draft genome sequence of Xylaria bambusicola isolate GMP-LS, the root and basal stem rot pathogen of sugarcane in Indonesia.</title>
        <authorList>
            <person name="Selvaraj P."/>
            <person name="Muralishankar V."/>
            <person name="Muruganantham S."/>
            <person name="Sp S."/>
            <person name="Haryani S."/>
            <person name="Lau K.J.X."/>
            <person name="Naqvi N.I."/>
        </authorList>
    </citation>
    <scope>NUCLEOTIDE SEQUENCE [LARGE SCALE GENOMIC DNA]</scope>
    <source>
        <strain evidence="1">GMP-LS</strain>
    </source>
</reference>
<accession>A0AAN7UVH1</accession>
<gene>
    <name evidence="1" type="ORF">RRF57_009405</name>
</gene>
<dbReference type="EMBL" id="JAWHQM010000035">
    <property type="protein sequence ID" value="KAK5633691.1"/>
    <property type="molecule type" value="Genomic_DNA"/>
</dbReference>
<protein>
    <submittedName>
        <fullName evidence="1">Uncharacterized protein</fullName>
    </submittedName>
</protein>
<proteinExistence type="predicted"/>
<comment type="caution">
    <text evidence="1">The sequence shown here is derived from an EMBL/GenBank/DDBJ whole genome shotgun (WGS) entry which is preliminary data.</text>
</comment>
<evidence type="ECO:0000313" key="2">
    <source>
        <dbReference type="Proteomes" id="UP001305414"/>
    </source>
</evidence>
<name>A0AAN7UVH1_9PEZI</name>
<dbReference type="AlphaFoldDB" id="A0AAN7UVH1"/>
<sequence length="112" mass="11980">MSLPLYSGPITDYSTIGDWQGRAVIQSNGGSQATGSRGQADSGSAIYGSCFTMPPPLPMEIVERNGLKPQSSPSRTVLGNSVSPLGDRVEGNILIAFAAIHSVVFRYHHWFL</sequence>